<name>A0ABY5L083_9CELL</name>
<dbReference type="CDD" id="cd02770">
    <property type="entry name" value="MopB_DmsA-EC"/>
    <property type="match status" value="1"/>
</dbReference>
<dbReference type="InterPro" id="IPR006656">
    <property type="entry name" value="Mopterin_OxRdtase"/>
</dbReference>
<keyword evidence="7" id="KW-0732">Signal</keyword>
<dbReference type="EMBL" id="CP101988">
    <property type="protein sequence ID" value="UUI75333.1"/>
    <property type="molecule type" value="Genomic_DNA"/>
</dbReference>
<dbReference type="RefSeq" id="WP_227568589.1">
    <property type="nucleotide sequence ID" value="NZ_CP101988.1"/>
</dbReference>
<dbReference type="InterPro" id="IPR011888">
    <property type="entry name" value="Anaer_DMSO_reductase"/>
</dbReference>
<dbReference type="PROSITE" id="PS00932">
    <property type="entry name" value="MOLYBDOPTERIN_PROK_3"/>
    <property type="match status" value="1"/>
</dbReference>
<dbReference type="Pfam" id="PF01568">
    <property type="entry name" value="Molydop_binding"/>
    <property type="match status" value="1"/>
</dbReference>
<keyword evidence="10" id="KW-0411">Iron-sulfur</keyword>
<keyword evidence="8" id="KW-0560">Oxidoreductase</keyword>
<evidence type="ECO:0000259" key="12">
    <source>
        <dbReference type="PROSITE" id="PS51669"/>
    </source>
</evidence>
<comment type="cofactor">
    <cofactor evidence="1">
        <name>Mo-bis(molybdopterin guanine dinucleotide)</name>
        <dbReference type="ChEBI" id="CHEBI:60539"/>
    </cofactor>
</comment>
<keyword evidence="14" id="KW-1185">Reference proteome</keyword>
<evidence type="ECO:0000256" key="7">
    <source>
        <dbReference type="ARBA" id="ARBA00022729"/>
    </source>
</evidence>
<evidence type="ECO:0000256" key="6">
    <source>
        <dbReference type="ARBA" id="ARBA00022723"/>
    </source>
</evidence>
<evidence type="ECO:0000256" key="3">
    <source>
        <dbReference type="ARBA" id="ARBA00010312"/>
    </source>
</evidence>
<accession>A0ABY5L083</accession>
<dbReference type="Gene3D" id="3.40.228.10">
    <property type="entry name" value="Dimethylsulfoxide Reductase, domain 2"/>
    <property type="match status" value="1"/>
</dbReference>
<dbReference type="PANTHER" id="PTHR43742">
    <property type="entry name" value="TRIMETHYLAMINE-N-OXIDE REDUCTASE"/>
    <property type="match status" value="1"/>
</dbReference>
<gene>
    <name evidence="13" type="ORF">NP064_16480</name>
</gene>
<dbReference type="Pfam" id="PF00384">
    <property type="entry name" value="Molybdopterin"/>
    <property type="match status" value="1"/>
</dbReference>
<feature type="region of interest" description="Disordered" evidence="11">
    <location>
        <begin position="776"/>
        <end position="805"/>
    </location>
</feature>
<dbReference type="NCBIfam" id="TIGR02166">
    <property type="entry name" value="dmsA_ynfE"/>
    <property type="match status" value="1"/>
</dbReference>
<proteinExistence type="inferred from homology"/>
<organism evidence="13 14">
    <name type="scientific">Cellulomonas chengniuliangii</name>
    <dbReference type="NCBI Taxonomy" id="2968084"/>
    <lineage>
        <taxon>Bacteria</taxon>
        <taxon>Bacillati</taxon>
        <taxon>Actinomycetota</taxon>
        <taxon>Actinomycetes</taxon>
        <taxon>Micrococcales</taxon>
        <taxon>Cellulomonadaceae</taxon>
        <taxon>Cellulomonas</taxon>
    </lineage>
</organism>
<keyword evidence="5" id="KW-0500">Molybdenum</keyword>
<dbReference type="SMART" id="SM00926">
    <property type="entry name" value="Molybdop_Fe4S4"/>
    <property type="match status" value="1"/>
</dbReference>
<dbReference type="SUPFAM" id="SSF50692">
    <property type="entry name" value="ADC-like"/>
    <property type="match status" value="1"/>
</dbReference>
<evidence type="ECO:0000256" key="4">
    <source>
        <dbReference type="ARBA" id="ARBA00022485"/>
    </source>
</evidence>
<sequence length="813" mass="87722">MTQTATPRPTLLGAPVPRRSFMKWSAAAGGAAAAVGIGAHYGLIPLPTASAEPSTGDDAGEKVVWNSCNVNCGSRCPLLMTVVDGAITRIDADPTGDDELGSQQIRACVRGRSIRQRIYSPDRLKHPMKRVGKRGAGEFEQITWEEAFDTIADSLKKTLDEYGNEAVYVQYGSGTTGANASGGTSVSRLMNLLGGNLGYYGTYSTSQINAATPYTYGVERETNNSFNDAINTKLLVLWGNNPHETRMSGGGELYIAQQAKEIGGAKVIVIDPRQSDTAVTMADEWVPLRPGTDGALVAGMAHVMVTEGLHDQAFLDTYCVGFDEEHLPESAKPGSSYKAYLLGDGPDGVEKTPEWAAPITGVPAATIRRLAREIAQAKPCAIVQGWGPQRHANGEATVRAIYLLAAMTGNVGLSGGGLGAREGNYTIPTARFPGGTNPIATKISCFTWTDAIERGPEMTATADGVRGKDKLDVPIKFIWNHASNTLINQHSDINRTIKLLEDDSLCEMIVVIDNQLCASAKFADILLPDVSNAELTDLIPSGYSGDLAYAILAQKAIEPLFECRSTYDICAEIADRMGIKDKFTEGKTLDEWVEQLVADSQKAIDGFPSYDELATRGIWRKANPAGFTVGLKKFRDDPVANPLKTPSGKIEIYSERLQEIADTWEGVDGEIPAIPAYVPSWEGHDDPLTSTYPLQMIGHHYKSRTHSSYGNVAWLKEAHPQVVWVNTLDAKARGIENDDVVHVFNDRGRIELLARVTTRIAPGVLSVPQGAWYAPDKDGVDKGGSTNTLTSWHPSPLAKGNPQHTNLVQIEKA</sequence>
<dbReference type="InterPro" id="IPR027467">
    <property type="entry name" value="MopterinOxRdtase_cofactor_BS"/>
</dbReference>
<dbReference type="PROSITE" id="PS51669">
    <property type="entry name" value="4FE4S_MOW_BIS_MGD"/>
    <property type="match status" value="1"/>
</dbReference>
<dbReference type="PROSITE" id="PS51318">
    <property type="entry name" value="TAT"/>
    <property type="match status" value="1"/>
</dbReference>
<dbReference type="SUPFAM" id="SSF53706">
    <property type="entry name" value="Formate dehydrogenase/DMSO reductase, domains 1-3"/>
    <property type="match status" value="1"/>
</dbReference>
<dbReference type="Gene3D" id="3.40.50.740">
    <property type="match status" value="1"/>
</dbReference>
<dbReference type="InterPro" id="IPR006311">
    <property type="entry name" value="TAT_signal"/>
</dbReference>
<dbReference type="PANTHER" id="PTHR43742:SF3">
    <property type="entry name" value="DIMETHYL SULFOXIDE REDUCTASE DMSA"/>
    <property type="match status" value="1"/>
</dbReference>
<evidence type="ECO:0000256" key="10">
    <source>
        <dbReference type="ARBA" id="ARBA00023014"/>
    </source>
</evidence>
<evidence type="ECO:0000256" key="11">
    <source>
        <dbReference type="SAM" id="MobiDB-lite"/>
    </source>
</evidence>
<dbReference type="InterPro" id="IPR006655">
    <property type="entry name" value="Mopterin_OxRdtase_prok_CS"/>
</dbReference>
<feature type="domain" description="4Fe-4S Mo/W bis-MGD-type" evidence="12">
    <location>
        <begin position="61"/>
        <end position="122"/>
    </location>
</feature>
<keyword evidence="6" id="KW-0479">Metal-binding</keyword>
<dbReference type="Pfam" id="PF10518">
    <property type="entry name" value="TAT_signal"/>
    <property type="match status" value="1"/>
</dbReference>
<comment type="cofactor">
    <cofactor evidence="2">
        <name>[4Fe-4S] cluster</name>
        <dbReference type="ChEBI" id="CHEBI:49883"/>
    </cofactor>
</comment>
<comment type="similarity">
    <text evidence="3">Belongs to the prokaryotic molybdopterin-containing oxidoreductase family.</text>
</comment>
<protein>
    <submittedName>
        <fullName evidence="13">Molybdopterin-dependent oxidoreductase</fullName>
    </submittedName>
</protein>
<dbReference type="InterPro" id="IPR009010">
    <property type="entry name" value="Asp_de-COase-like_dom_sf"/>
</dbReference>
<keyword evidence="9" id="KW-0408">Iron</keyword>
<dbReference type="Gene3D" id="3.40.50.12440">
    <property type="match status" value="2"/>
</dbReference>
<evidence type="ECO:0000256" key="9">
    <source>
        <dbReference type="ARBA" id="ARBA00023004"/>
    </source>
</evidence>
<dbReference type="InterPro" id="IPR006657">
    <property type="entry name" value="MoPterin_dinucl-bd_dom"/>
</dbReference>
<dbReference type="Proteomes" id="UP001316189">
    <property type="component" value="Chromosome"/>
</dbReference>
<dbReference type="CDD" id="cd02794">
    <property type="entry name" value="MopB_CT_DmsA-EC"/>
    <property type="match status" value="1"/>
</dbReference>
<dbReference type="Pfam" id="PF04879">
    <property type="entry name" value="Molybdop_Fe4S4"/>
    <property type="match status" value="1"/>
</dbReference>
<evidence type="ECO:0000256" key="2">
    <source>
        <dbReference type="ARBA" id="ARBA00001966"/>
    </source>
</evidence>
<dbReference type="InterPro" id="IPR019546">
    <property type="entry name" value="TAT_signal_bac_arc"/>
</dbReference>
<dbReference type="InterPro" id="IPR006963">
    <property type="entry name" value="Mopterin_OxRdtase_4Fe-4S_dom"/>
</dbReference>
<reference evidence="13 14" key="1">
    <citation type="submission" date="2022-07" db="EMBL/GenBank/DDBJ databases">
        <title>Novel species in genus cellulomonas.</title>
        <authorList>
            <person name="Ye L."/>
        </authorList>
    </citation>
    <scope>NUCLEOTIDE SEQUENCE [LARGE SCALE GENOMIC DNA]</scope>
    <source>
        <strain evidence="14">zg-Y338</strain>
    </source>
</reference>
<evidence type="ECO:0000313" key="13">
    <source>
        <dbReference type="EMBL" id="UUI75333.1"/>
    </source>
</evidence>
<evidence type="ECO:0000256" key="1">
    <source>
        <dbReference type="ARBA" id="ARBA00001942"/>
    </source>
</evidence>
<evidence type="ECO:0000256" key="5">
    <source>
        <dbReference type="ARBA" id="ARBA00022505"/>
    </source>
</evidence>
<dbReference type="PROSITE" id="PS00551">
    <property type="entry name" value="MOLYBDOPTERIN_PROK_1"/>
    <property type="match status" value="1"/>
</dbReference>
<dbReference type="InterPro" id="IPR050612">
    <property type="entry name" value="Prok_Mopterin_Oxidored"/>
</dbReference>
<feature type="compositionally biased region" description="Polar residues" evidence="11">
    <location>
        <begin position="784"/>
        <end position="793"/>
    </location>
</feature>
<evidence type="ECO:0000313" key="14">
    <source>
        <dbReference type="Proteomes" id="UP001316189"/>
    </source>
</evidence>
<keyword evidence="4" id="KW-0004">4Fe-4S</keyword>
<dbReference type="Gene3D" id="2.40.40.20">
    <property type="match status" value="1"/>
</dbReference>
<evidence type="ECO:0000256" key="8">
    <source>
        <dbReference type="ARBA" id="ARBA00023002"/>
    </source>
</evidence>